<dbReference type="GO" id="GO:0005744">
    <property type="term" value="C:TIM23 mitochondrial import inner membrane translocase complex"/>
    <property type="evidence" value="ECO:0007669"/>
    <property type="project" value="UniProtKB-UniRule"/>
</dbReference>
<keyword evidence="1" id="KW-0653">Protein transport</keyword>
<feature type="compositionally biased region" description="Basic and acidic residues" evidence="2">
    <location>
        <begin position="28"/>
        <end position="37"/>
    </location>
</feature>
<comment type="subunit">
    <text evidence="1">Component of the TIM23 complex.</text>
</comment>
<feature type="domain" description="FCP1 homology" evidence="3">
    <location>
        <begin position="309"/>
        <end position="497"/>
    </location>
</feature>
<comment type="subcellular location">
    <subcellularLocation>
        <location evidence="1">Mitochondrion inner membrane</location>
        <topology evidence="1">Single-pass membrane protein</topology>
    </subcellularLocation>
</comment>
<dbReference type="InterPro" id="IPR023214">
    <property type="entry name" value="HAD_sf"/>
</dbReference>
<keyword evidence="1" id="KW-0496">Mitochondrion</keyword>
<dbReference type="InterPro" id="IPR004274">
    <property type="entry name" value="FCP1_dom"/>
</dbReference>
<dbReference type="EMBL" id="FQNC01000020">
    <property type="protein sequence ID" value="SGY25986.1"/>
    <property type="molecule type" value="Genomic_DNA"/>
</dbReference>
<feature type="compositionally biased region" description="Low complexity" evidence="2">
    <location>
        <begin position="222"/>
        <end position="239"/>
    </location>
</feature>
<dbReference type="SMART" id="SM00577">
    <property type="entry name" value="CPDc"/>
    <property type="match status" value="1"/>
</dbReference>
<name>A0A2X0M0N8_9BASI</name>
<evidence type="ECO:0000256" key="2">
    <source>
        <dbReference type="SAM" id="MobiDB-lite"/>
    </source>
</evidence>
<dbReference type="SUPFAM" id="SSF56784">
    <property type="entry name" value="HAD-like"/>
    <property type="match status" value="1"/>
</dbReference>
<keyword evidence="1" id="KW-0813">Transport</keyword>
<dbReference type="Gene3D" id="3.40.50.1000">
    <property type="entry name" value="HAD superfamily/HAD-like"/>
    <property type="match status" value="1"/>
</dbReference>
<sequence>MRRVWCASLIDTMAGKKKKGSPRLIRKQKQEAKRMDQRPGAVGAAPSGRLVPERDAGRWQVSHQHQQQQPIQQQYMPFMPHTRFYPNGMPIPPYAPMASPPPQFSQSPYAPPVFNSASIGGQTELVLPRPRVWVKECTGYTELNYPSFDSNPRRGYSPHQPLINGTVSFNGIHYNPAFLPQLQRGFFEPTPPMWDQHQRWGAPYSPFPYAQNHQDYQQQYPQANQPYPQSQPPNYQNAPTHPAPAQGRGQGNERPHARPRARSPPALTSGSGLYVRPQRRLKRARDAPPPEPTEAYLAIAQEPSSVLPEPTSPPCLILDLNNTLLFRKKRDASGSRSPIARPYLATFLNYLISQTTDGSPRWILAVYSSARAKNVLALLAAVGLVDHERANSVQGGQSWEAEEGDALALVWSREKMGLTPKEFDLDVETSKDLDPLWRVLGGELGPRRTVLLDDEEGKAATQPYNHLPIEPFLLDPSSLPPSSPPRWASLPRGFRTPSVDLPRASATEIASTHPCGQDEALLSTIYLLEQLREQTNIAGFIRNGGLKRTDIVEEGKRIAWARKFCRAQDIPVTRDWDPNWFSSP</sequence>
<dbReference type="PANTHER" id="PTHR12210">
    <property type="entry name" value="DULLARD PROTEIN PHOSPHATASE"/>
    <property type="match status" value="1"/>
</dbReference>
<feature type="compositionally biased region" description="Basic residues" evidence="2">
    <location>
        <begin position="16"/>
        <end position="27"/>
    </location>
</feature>
<gene>
    <name evidence="4" type="primary">BQ5605_C018g08688</name>
    <name evidence="4" type="ORF">BQ5605_C018G08688</name>
</gene>
<evidence type="ECO:0000313" key="5">
    <source>
        <dbReference type="Proteomes" id="UP000249464"/>
    </source>
</evidence>
<dbReference type="STRING" id="796604.A0A2X0M0N8"/>
<dbReference type="AlphaFoldDB" id="A0A2X0M0N8"/>
<comment type="function">
    <text evidence="1">Essential component of the TIM23 complex, a complex that mediates the translocation of transit peptide-containing proteins across the mitochondrial inner membrane.</text>
</comment>
<dbReference type="InterPro" id="IPR036412">
    <property type="entry name" value="HAD-like_sf"/>
</dbReference>
<evidence type="ECO:0000313" key="4">
    <source>
        <dbReference type="EMBL" id="SGY25986.1"/>
    </source>
</evidence>
<evidence type="ECO:0000259" key="3">
    <source>
        <dbReference type="PROSITE" id="PS50969"/>
    </source>
</evidence>
<dbReference type="Proteomes" id="UP000249464">
    <property type="component" value="Unassembled WGS sequence"/>
</dbReference>
<keyword evidence="1" id="KW-0811">Translocation</keyword>
<feature type="region of interest" description="Disordered" evidence="2">
    <location>
        <begin position="16"/>
        <end position="50"/>
    </location>
</feature>
<reference evidence="4 5" key="1">
    <citation type="submission" date="2016-11" db="EMBL/GenBank/DDBJ databases">
        <authorList>
            <person name="Jaros S."/>
            <person name="Januszkiewicz K."/>
            <person name="Wedrychowicz H."/>
        </authorList>
    </citation>
    <scope>NUCLEOTIDE SEQUENCE [LARGE SCALE GENOMIC DNA]</scope>
</reference>
<comment type="similarity">
    <text evidence="1">Belongs to the TIM50 family.</text>
</comment>
<dbReference type="InterPro" id="IPR050365">
    <property type="entry name" value="TIM50"/>
</dbReference>
<keyword evidence="5" id="KW-1185">Reference proteome</keyword>
<evidence type="ECO:0000256" key="1">
    <source>
        <dbReference type="RuleBase" id="RU365079"/>
    </source>
</evidence>
<dbReference type="GO" id="GO:0015031">
    <property type="term" value="P:protein transport"/>
    <property type="evidence" value="ECO:0007669"/>
    <property type="project" value="UniProtKB-KW"/>
</dbReference>
<protein>
    <recommendedName>
        <fullName evidence="1">Mitochondrial import inner membrane translocase subunit TIM50</fullName>
    </recommendedName>
</protein>
<organism evidence="4 5">
    <name type="scientific">Microbotryum silenes-dioicae</name>
    <dbReference type="NCBI Taxonomy" id="796604"/>
    <lineage>
        <taxon>Eukaryota</taxon>
        <taxon>Fungi</taxon>
        <taxon>Dikarya</taxon>
        <taxon>Basidiomycota</taxon>
        <taxon>Pucciniomycotina</taxon>
        <taxon>Microbotryomycetes</taxon>
        <taxon>Microbotryales</taxon>
        <taxon>Microbotryaceae</taxon>
        <taxon>Microbotryum</taxon>
    </lineage>
</organism>
<keyword evidence="1" id="KW-0809">Transit peptide</keyword>
<proteinExistence type="inferred from homology"/>
<accession>A0A2X0M0N8</accession>
<feature type="region of interest" description="Disordered" evidence="2">
    <location>
        <begin position="222"/>
        <end position="291"/>
    </location>
</feature>
<dbReference type="PROSITE" id="PS50969">
    <property type="entry name" value="FCP1"/>
    <property type="match status" value="1"/>
</dbReference>